<dbReference type="OrthoDB" id="581172at2"/>
<proteinExistence type="predicted"/>
<evidence type="ECO:0000256" key="1">
    <source>
        <dbReference type="SAM" id="Coils"/>
    </source>
</evidence>
<dbReference type="RefSeq" id="WP_116469455.1">
    <property type="nucleotide sequence ID" value="NZ_QENQ01000001.1"/>
</dbReference>
<dbReference type="InterPro" id="IPR010131">
    <property type="entry name" value="MdtP/NodT-like"/>
</dbReference>
<protein>
    <submittedName>
        <fullName evidence="3">Multidrug transporter</fullName>
    </submittedName>
</protein>
<dbReference type="GO" id="GO:0015562">
    <property type="term" value="F:efflux transmembrane transporter activity"/>
    <property type="evidence" value="ECO:0007669"/>
    <property type="project" value="InterPro"/>
</dbReference>
<organism evidence="3 4">
    <name type="scientific">Sphingomonas pokkalii</name>
    <dbReference type="NCBI Taxonomy" id="2175090"/>
    <lineage>
        <taxon>Bacteria</taxon>
        <taxon>Pseudomonadati</taxon>
        <taxon>Pseudomonadota</taxon>
        <taxon>Alphaproteobacteria</taxon>
        <taxon>Sphingomonadales</taxon>
        <taxon>Sphingomonadaceae</taxon>
        <taxon>Sphingomonas</taxon>
    </lineage>
</organism>
<keyword evidence="1" id="KW-0175">Coiled coil</keyword>
<dbReference type="EMBL" id="QENQ01000001">
    <property type="protein sequence ID" value="PVX30038.1"/>
    <property type="molecule type" value="Genomic_DNA"/>
</dbReference>
<name>A0A2U0SFA2_9SPHN</name>
<sequence>MMRRLLALCVAALAALPVPAAAQSPLTLDEVLRASAKNAPQIIEALAKQRQAEGKALSVEGAFDVVFDVDAQTRALGYYDGTSVDAKVSRPLDNNGGGLYAGYRVSRGKFPVYEDKAYTNQLGEFKVGAIFSLLRDRVTDERRTKLRLADQDVDVARLEREMVAIGVQRRAMSAYQAWAVAGLRLKAYRDLLALSEKRRSQLARQVQLGARPQILIIENDQNLARRRSLVAQAEQKLAETANALSFFWRDENGVPLVPAAARLPASLPELPNVAPRAGPILRPDLKTVLVRIDQSLARLQLAENDLRPRLDARAELAKDVGALGPGGPSRTPAEAIVGVRFTVPLERRAARGRIAESRAEIESLRTRHRILEEQIAIEVKGITIGIEGADRVADLATQEAYLAGKMATAEQRRFDMGASDFFLINQREESATDARLRALDARYQALVARADLAAATADRDALGL</sequence>
<dbReference type="Gene3D" id="1.20.1600.10">
    <property type="entry name" value="Outer membrane efflux proteins (OEP)"/>
    <property type="match status" value="1"/>
</dbReference>
<evidence type="ECO:0000256" key="2">
    <source>
        <dbReference type="SAM" id="SignalP"/>
    </source>
</evidence>
<gene>
    <name evidence="3" type="ORF">DD559_12455</name>
</gene>
<reference evidence="3 4" key="1">
    <citation type="submission" date="2018-05" db="EMBL/GenBank/DDBJ databases">
        <title>Description of Sphingomonas pokkalii sp nov, isolated from the rhizosphere of saline tolerant pokkali rice and its draft genome analysis.</title>
        <authorList>
            <person name="Menon R."/>
            <person name="Kumari S."/>
            <person name="Rameshkumar N."/>
        </authorList>
    </citation>
    <scope>NUCLEOTIDE SEQUENCE [LARGE SCALE GENOMIC DNA]</scope>
    <source>
        <strain evidence="3 4">L3B27</strain>
    </source>
</reference>
<dbReference type="Proteomes" id="UP000245890">
    <property type="component" value="Unassembled WGS sequence"/>
</dbReference>
<evidence type="ECO:0000313" key="4">
    <source>
        <dbReference type="Proteomes" id="UP000245890"/>
    </source>
</evidence>
<accession>A0A2U0SFA2</accession>
<feature type="chain" id="PRO_5015444506" evidence="2">
    <location>
        <begin position="23"/>
        <end position="464"/>
    </location>
</feature>
<feature type="coiled-coil region" evidence="1">
    <location>
        <begin position="347"/>
        <end position="374"/>
    </location>
</feature>
<dbReference type="AlphaFoldDB" id="A0A2U0SFA2"/>
<dbReference type="SUPFAM" id="SSF56954">
    <property type="entry name" value="Outer membrane efflux proteins (OEP)"/>
    <property type="match status" value="1"/>
</dbReference>
<keyword evidence="2" id="KW-0732">Signal</keyword>
<dbReference type="PANTHER" id="PTHR30203:SF24">
    <property type="entry name" value="BLR4935 PROTEIN"/>
    <property type="match status" value="1"/>
</dbReference>
<keyword evidence="4" id="KW-1185">Reference proteome</keyword>
<dbReference type="PANTHER" id="PTHR30203">
    <property type="entry name" value="OUTER MEMBRANE CATION EFFLUX PROTEIN"/>
    <property type="match status" value="1"/>
</dbReference>
<evidence type="ECO:0000313" key="3">
    <source>
        <dbReference type="EMBL" id="PVX30038.1"/>
    </source>
</evidence>
<feature type="signal peptide" evidence="2">
    <location>
        <begin position="1"/>
        <end position="22"/>
    </location>
</feature>
<comment type="caution">
    <text evidence="3">The sequence shown here is derived from an EMBL/GenBank/DDBJ whole genome shotgun (WGS) entry which is preliminary data.</text>
</comment>